<evidence type="ECO:0000313" key="2">
    <source>
        <dbReference type="Proteomes" id="UP001156762"/>
    </source>
</evidence>
<dbReference type="KEGG" id="vg:80554558"/>
<name>A0A830ZNV7_9VIRU</name>
<organism evidence="1 2">
    <name type="scientific">Vitis emaravirus</name>
    <dbReference type="NCBI Taxonomy" id="2812031"/>
    <lineage>
        <taxon>Viruses</taxon>
        <taxon>Riboviria</taxon>
        <taxon>Orthornavirae</taxon>
        <taxon>Negarnaviricota</taxon>
        <taxon>Polyploviricotina</taxon>
        <taxon>Bunyaviricetes</taxon>
        <taxon>Elliovirales</taxon>
        <taxon>Fimoviridae</taxon>
        <taxon>Emaravirus</taxon>
        <taxon>Emaravirus vitis</taxon>
    </lineage>
</organism>
<dbReference type="Proteomes" id="UP001156762">
    <property type="component" value="Genome"/>
</dbReference>
<dbReference type="Pfam" id="PF16505">
    <property type="entry name" value="Emaravirus_P4"/>
    <property type="match status" value="1"/>
</dbReference>
<accession>A0A830ZNV7</accession>
<evidence type="ECO:0000313" key="1">
    <source>
        <dbReference type="EMBL" id="BCS90323.1"/>
    </source>
</evidence>
<keyword evidence="2" id="KW-1185">Reference proteome</keyword>
<dbReference type="RefSeq" id="YP_010840874.1">
    <property type="nucleotide sequence ID" value="NC_079093.1"/>
</dbReference>
<reference evidence="1" key="1">
    <citation type="submission" date="2021-02" db="EMBL/GenBank/DDBJ databases">
        <title>High-throughput sequencing identified novel Varicosavirus, Emaravirus and Deltapartitivirus from Vitis coignetiae.</title>
        <authorList>
            <person name="Nabeshima T."/>
            <person name="Abe J."/>
        </authorList>
    </citation>
    <scope>NUCLEOTIDE SEQUENCE</scope>
    <source>
        <strain evidence="1">T1</strain>
    </source>
</reference>
<protein>
    <submittedName>
        <fullName evidence="1">Movement protein</fullName>
    </submittedName>
</protein>
<dbReference type="InterPro" id="IPR032434">
    <property type="entry name" value="Emaravirus_P4"/>
</dbReference>
<dbReference type="EMBL" id="LC604730">
    <property type="protein sequence ID" value="BCS90323.1"/>
    <property type="molecule type" value="Viral_cRNA"/>
</dbReference>
<dbReference type="GeneID" id="80554558"/>
<proteinExistence type="predicted"/>
<sequence length="363" mass="41088">MRCIIYFLVAVIAISLTMKKVKADDAKTFNHQYIGEIGFDWSEMTELVWDSITSMSLKLQIPAKLGLNKLPISVYSSMYKLYKVIKGQRQTRLATILGFWTPTSKSFTSHASLFVVDARMNKSGLKSVTRSTTGEQLAESMDGRILKVVTFDPNFQQLISGQMDIATATQDIDKLEFYLTLPMSGMESTNSVGGFFDITWKTLPDVTGVYESTRWDVFTFPRRTPPEIVAQVGKTTFEKLKNYFQGQHESQVEKFNRFEEISSQIALGSDQGLNRFKEQVKEAHTSASNMMTDASRRIEAIKLKKQFDDIESARIKLMRAANGEDINSIERAQKEMKDITGKYGISVEDEENEQGYIKIGPSD</sequence>